<comment type="caution">
    <text evidence="2">The sequence shown here is derived from an EMBL/GenBank/DDBJ whole genome shotgun (WGS) entry which is preliminary data.</text>
</comment>
<accession>A0A3M0GFZ2</accession>
<dbReference type="Proteomes" id="UP000275256">
    <property type="component" value="Unassembled WGS sequence"/>
</dbReference>
<dbReference type="Pfam" id="PF04205">
    <property type="entry name" value="FMN_bind"/>
    <property type="match status" value="1"/>
</dbReference>
<name>A0A3M0GFZ2_9ACTN</name>
<gene>
    <name evidence="2" type="ORF">EAX62_03035</name>
</gene>
<dbReference type="GO" id="GO:0010181">
    <property type="term" value="F:FMN binding"/>
    <property type="evidence" value="ECO:0007669"/>
    <property type="project" value="InterPro"/>
</dbReference>
<protein>
    <submittedName>
        <fullName evidence="2">FMN-binding protein</fullName>
    </submittedName>
</protein>
<dbReference type="GO" id="GO:0016020">
    <property type="term" value="C:membrane"/>
    <property type="evidence" value="ECO:0007669"/>
    <property type="project" value="InterPro"/>
</dbReference>
<organism evidence="2 3">
    <name type="scientific">Tessaracoccus antarcticus</name>
    <dbReference type="NCBI Taxonomy" id="2479848"/>
    <lineage>
        <taxon>Bacteria</taxon>
        <taxon>Bacillati</taxon>
        <taxon>Actinomycetota</taxon>
        <taxon>Actinomycetes</taxon>
        <taxon>Propionibacteriales</taxon>
        <taxon>Propionibacteriaceae</taxon>
        <taxon>Tessaracoccus</taxon>
    </lineage>
</organism>
<evidence type="ECO:0000313" key="3">
    <source>
        <dbReference type="Proteomes" id="UP000275256"/>
    </source>
</evidence>
<dbReference type="OrthoDB" id="3734279at2"/>
<proteinExistence type="predicted"/>
<dbReference type="SMART" id="SM00900">
    <property type="entry name" value="FMN_bind"/>
    <property type="match status" value="1"/>
</dbReference>
<evidence type="ECO:0000313" key="2">
    <source>
        <dbReference type="EMBL" id="RMB61622.1"/>
    </source>
</evidence>
<sequence>MRRITLWGMSTLSVLVLLFNYHTSLGSTVNGSVPVASRPSALPGADPATGASTAAAATYDGQAVMTPYGAVQVQITVADGKVTAAQALQAPMADGHDQEINSRAVPVYNGEVIDVQSAQIDVVSGATLTWGGYTASLQSALDQAHL</sequence>
<keyword evidence="3" id="KW-1185">Reference proteome</keyword>
<dbReference type="EMBL" id="REFW01000001">
    <property type="protein sequence ID" value="RMB61622.1"/>
    <property type="molecule type" value="Genomic_DNA"/>
</dbReference>
<dbReference type="Gene3D" id="3.90.1010.20">
    <property type="match status" value="1"/>
</dbReference>
<dbReference type="AlphaFoldDB" id="A0A3M0GFZ2"/>
<dbReference type="InterPro" id="IPR007329">
    <property type="entry name" value="FMN-bd"/>
</dbReference>
<evidence type="ECO:0000259" key="1">
    <source>
        <dbReference type="SMART" id="SM00900"/>
    </source>
</evidence>
<reference evidence="2 3" key="1">
    <citation type="submission" date="2018-10" db="EMBL/GenBank/DDBJ databases">
        <title>Tessaracoccus antarcticuss sp. nov., isolated from sediment.</title>
        <authorList>
            <person name="Zhou L.Y."/>
            <person name="Du Z.J."/>
        </authorList>
    </citation>
    <scope>NUCLEOTIDE SEQUENCE [LARGE SCALE GENOMIC DNA]</scope>
    <source>
        <strain evidence="2 3">JDX10</strain>
    </source>
</reference>
<feature type="domain" description="FMN-binding" evidence="1">
    <location>
        <begin position="67"/>
        <end position="144"/>
    </location>
</feature>